<dbReference type="STRING" id="1328314.Achr_16710"/>
<reference evidence="1 2" key="1">
    <citation type="journal article" date="2015" name="PLoS ONE">
        <title>Azotobacter Genomes: The Genome of Azotobacter chroococcum NCIMB 8003 (ATCC 4412).</title>
        <authorList>
            <person name="Robson R.L."/>
            <person name="Jones R."/>
            <person name="Robson R.M."/>
            <person name="Schwartz A."/>
            <person name="Richardson T.H."/>
        </authorList>
    </citation>
    <scope>NUCLEOTIDE SEQUENCE [LARGE SCALE GENOMIC DNA]</scope>
    <source>
        <strain evidence="1 2">NCIMB 8003</strain>
    </source>
</reference>
<dbReference type="RefSeq" id="WP_039803513.1">
    <property type="nucleotide sequence ID" value="NZ_CP010415.1"/>
</dbReference>
<evidence type="ECO:0000313" key="2">
    <source>
        <dbReference type="Proteomes" id="UP000068210"/>
    </source>
</evidence>
<protein>
    <submittedName>
        <fullName evidence="1">Uncharacterized protein</fullName>
    </submittedName>
</protein>
<keyword evidence="2" id="KW-1185">Reference proteome</keyword>
<dbReference type="HOGENOM" id="CLU_179874_0_0_6"/>
<organism evidence="1 2">
    <name type="scientific">Azotobacter chroococcum NCIMB 8003</name>
    <dbReference type="NCBI Taxonomy" id="1328314"/>
    <lineage>
        <taxon>Bacteria</taxon>
        <taxon>Pseudomonadati</taxon>
        <taxon>Pseudomonadota</taxon>
        <taxon>Gammaproteobacteria</taxon>
        <taxon>Pseudomonadales</taxon>
        <taxon>Pseudomonadaceae</taxon>
        <taxon>Azotobacter</taxon>
    </lineage>
</organism>
<dbReference type="AlphaFoldDB" id="A0A0C4WHN8"/>
<name>A0A0C4WHN8_9GAMM</name>
<accession>A0A0C4WHN8</accession>
<dbReference type="KEGG" id="acx:Achr_16710"/>
<gene>
    <name evidence="1" type="ORF">Achr_16710</name>
</gene>
<evidence type="ECO:0000313" key="1">
    <source>
        <dbReference type="EMBL" id="AJE21128.1"/>
    </source>
</evidence>
<proteinExistence type="predicted"/>
<dbReference type="EMBL" id="CP010415">
    <property type="protein sequence ID" value="AJE21128.1"/>
    <property type="molecule type" value="Genomic_DNA"/>
</dbReference>
<sequence>MATVNPWKKFIGLLPGGVRAVGTVTAVDTASGLSTVELRTGVSIAARGTGVAVGSKAFVVDGQLAGPAPELPQYDIEV</sequence>
<dbReference type="Proteomes" id="UP000068210">
    <property type="component" value="Chromosome"/>
</dbReference>